<dbReference type="EMBL" id="JAHJDP010000087">
    <property type="protein sequence ID" value="MBU2692318.1"/>
    <property type="molecule type" value="Genomic_DNA"/>
</dbReference>
<dbReference type="Pfam" id="PF19502">
    <property type="entry name" value="DUF6036"/>
    <property type="match status" value="1"/>
</dbReference>
<dbReference type="InterPro" id="IPR043519">
    <property type="entry name" value="NT_sf"/>
</dbReference>
<gene>
    <name evidence="2" type="ORF">KJ970_15455</name>
</gene>
<organism evidence="2 3">
    <name type="scientific">Eiseniibacteriota bacterium</name>
    <dbReference type="NCBI Taxonomy" id="2212470"/>
    <lineage>
        <taxon>Bacteria</taxon>
        <taxon>Candidatus Eiseniibacteriota</taxon>
    </lineage>
</organism>
<dbReference type="Proteomes" id="UP000777784">
    <property type="component" value="Unassembled WGS sequence"/>
</dbReference>
<name>A0A948WE01_UNCEI</name>
<evidence type="ECO:0000313" key="2">
    <source>
        <dbReference type="EMBL" id="MBU2692318.1"/>
    </source>
</evidence>
<comment type="caution">
    <text evidence="2">The sequence shown here is derived from an EMBL/GenBank/DDBJ whole genome shotgun (WGS) entry which is preliminary data.</text>
</comment>
<protein>
    <recommendedName>
        <fullName evidence="1">DUF6036 domain-containing protein</fullName>
    </recommendedName>
</protein>
<dbReference type="SUPFAM" id="SSF81301">
    <property type="entry name" value="Nucleotidyltransferase"/>
    <property type="match status" value="1"/>
</dbReference>
<sequence length="183" mass="21201">MMNEQLEFLKAIATRLDSAGIAYMITGSMALALYAQPRMTRDIDLVVECHPKDSGTIFDLFKPDCYVELESIRGAVKTRGMFNVIHNEWIIKADFIVRKDTDYRNEEFRRRRHFEIEGVSVCFVAPEDLILSKLVWAREANSETQRKDVRSIVQSGLDLDWEYIERWAAELGVQKLVGEARRP</sequence>
<reference evidence="2" key="1">
    <citation type="submission" date="2021-05" db="EMBL/GenBank/DDBJ databases">
        <title>Energy efficiency and biological interactions define the core microbiome of deep oligotrophic groundwater.</title>
        <authorList>
            <person name="Mehrshad M."/>
            <person name="Lopez-Fernandez M."/>
            <person name="Bell E."/>
            <person name="Bernier-Latmani R."/>
            <person name="Bertilsson S."/>
            <person name="Dopson M."/>
        </authorList>
    </citation>
    <scope>NUCLEOTIDE SEQUENCE</scope>
    <source>
        <strain evidence="2">Modern_marine.mb.64</strain>
    </source>
</reference>
<dbReference type="InterPro" id="IPR045792">
    <property type="entry name" value="DUF6036"/>
</dbReference>
<proteinExistence type="predicted"/>
<dbReference type="Gene3D" id="3.30.460.40">
    <property type="match status" value="1"/>
</dbReference>
<feature type="domain" description="DUF6036" evidence="1">
    <location>
        <begin position="9"/>
        <end position="168"/>
    </location>
</feature>
<accession>A0A948WE01</accession>
<evidence type="ECO:0000259" key="1">
    <source>
        <dbReference type="Pfam" id="PF19502"/>
    </source>
</evidence>
<dbReference type="AlphaFoldDB" id="A0A948WE01"/>
<evidence type="ECO:0000313" key="3">
    <source>
        <dbReference type="Proteomes" id="UP000777784"/>
    </source>
</evidence>